<evidence type="ECO:0000256" key="12">
    <source>
        <dbReference type="ARBA" id="ARBA00023170"/>
    </source>
</evidence>
<dbReference type="GO" id="GO:0045211">
    <property type="term" value="C:postsynaptic membrane"/>
    <property type="evidence" value="ECO:0007669"/>
    <property type="project" value="UniProtKB-SubCell"/>
</dbReference>
<dbReference type="SUPFAM" id="SSF53850">
    <property type="entry name" value="Periplasmic binding protein-like II"/>
    <property type="match status" value="1"/>
</dbReference>
<evidence type="ECO:0000256" key="19">
    <source>
        <dbReference type="ARBA" id="ARBA00036239"/>
    </source>
</evidence>
<feature type="domain" description="Ionotropic glutamate receptor L-glutamate and glycine-binding" evidence="25">
    <location>
        <begin position="498"/>
        <end position="557"/>
    </location>
</feature>
<dbReference type="AlphaFoldDB" id="A0AAZ3SNB6"/>
<feature type="binding site" evidence="21">
    <location>
        <position position="745"/>
    </location>
    <ligand>
        <name>L-glutamate</name>
        <dbReference type="ChEBI" id="CHEBI:29985"/>
    </ligand>
</feature>
<reference evidence="26" key="3">
    <citation type="submission" date="2025-09" db="UniProtKB">
        <authorList>
            <consortium name="Ensembl"/>
        </authorList>
    </citation>
    <scope>IDENTIFICATION</scope>
</reference>
<dbReference type="Pfam" id="PF00060">
    <property type="entry name" value="Lig_chan"/>
    <property type="match status" value="1"/>
</dbReference>
<keyword evidence="1 23" id="KW-0813">Transport</keyword>
<dbReference type="PANTHER" id="PTHR18966">
    <property type="entry name" value="IONOTROPIC GLUTAMATE RECEPTOR"/>
    <property type="match status" value="1"/>
</dbReference>
<dbReference type="Gene3D" id="3.40.50.2300">
    <property type="match status" value="2"/>
</dbReference>
<dbReference type="InterPro" id="IPR001828">
    <property type="entry name" value="ANF_lig-bd_rcpt"/>
</dbReference>
<comment type="catalytic activity">
    <reaction evidence="19">
        <text>Na(+)(in) = Na(+)(out)</text>
        <dbReference type="Rhea" id="RHEA:34963"/>
        <dbReference type="ChEBI" id="CHEBI:29101"/>
    </reaction>
</comment>
<comment type="catalytic activity">
    <reaction evidence="20">
        <text>Ca(2+)(in) = Ca(2+)(out)</text>
        <dbReference type="Rhea" id="RHEA:29671"/>
        <dbReference type="ChEBI" id="CHEBI:29108"/>
    </reaction>
</comment>
<accession>A0AAZ3SNB6</accession>
<reference evidence="26" key="2">
    <citation type="submission" date="2025-08" db="UniProtKB">
        <authorList>
            <consortium name="Ensembl"/>
        </authorList>
    </citation>
    <scope>IDENTIFICATION</scope>
</reference>
<keyword evidence="15 23" id="KW-1071">Ligand-gated ion channel</keyword>
<keyword evidence="13" id="KW-0325">Glycoprotein</keyword>
<evidence type="ECO:0000313" key="26">
    <source>
        <dbReference type="Ensembl" id="ENSOTSP00005154539.1"/>
    </source>
</evidence>
<dbReference type="Proteomes" id="UP000694402">
    <property type="component" value="Unassembled WGS sequence"/>
</dbReference>
<evidence type="ECO:0000256" key="1">
    <source>
        <dbReference type="ARBA" id="ARBA00022448"/>
    </source>
</evidence>
<feature type="domain" description="Ionotropic glutamate receptor C-terminal" evidence="24">
    <location>
        <begin position="486"/>
        <end position="850"/>
    </location>
</feature>
<evidence type="ECO:0000256" key="21">
    <source>
        <dbReference type="PIRSR" id="PIRSR601508-1"/>
    </source>
</evidence>
<evidence type="ECO:0000256" key="22">
    <source>
        <dbReference type="PIRSR" id="PIRSR601508-2"/>
    </source>
</evidence>
<protein>
    <recommendedName>
        <fullName evidence="23">Glutamate receptor</fullName>
    </recommendedName>
</protein>
<dbReference type="FunFam" id="3.40.190.10:FF:000038">
    <property type="entry name" value="Putative glutamate receptor ionotropic NMDA 2B"/>
    <property type="match status" value="1"/>
</dbReference>
<keyword evidence="6" id="KW-0460">Magnesium</keyword>
<dbReference type="Pfam" id="PF01094">
    <property type="entry name" value="ANF_receptor"/>
    <property type="match status" value="1"/>
</dbReference>
<feature type="transmembrane region" description="Helical" evidence="23">
    <location>
        <begin position="684"/>
        <end position="706"/>
    </location>
</feature>
<evidence type="ECO:0000256" key="18">
    <source>
        <dbReference type="ARBA" id="ARBA00034430"/>
    </source>
</evidence>
<feature type="site" description="Crucial to convey clamshell closure to channel opening" evidence="22">
    <location>
        <position position="717"/>
    </location>
</feature>
<evidence type="ECO:0000256" key="16">
    <source>
        <dbReference type="ARBA" id="ARBA00023303"/>
    </source>
</evidence>
<dbReference type="InterPro" id="IPR019594">
    <property type="entry name" value="Glu/Gly-bd"/>
</dbReference>
<evidence type="ECO:0000256" key="9">
    <source>
        <dbReference type="ARBA" id="ARBA00023065"/>
    </source>
</evidence>
<dbReference type="InterPro" id="IPR028082">
    <property type="entry name" value="Peripla_BP_I"/>
</dbReference>
<feature type="binding site" evidence="21">
    <location>
        <position position="786"/>
    </location>
    <ligand>
        <name>L-glutamate</name>
        <dbReference type="ChEBI" id="CHEBI:29985"/>
    </ligand>
</feature>
<organism evidence="26 27">
    <name type="scientific">Oncorhynchus tshawytscha</name>
    <name type="common">Chinook salmon</name>
    <name type="synonym">Salmo tshawytscha</name>
    <dbReference type="NCBI Taxonomy" id="74940"/>
    <lineage>
        <taxon>Eukaryota</taxon>
        <taxon>Metazoa</taxon>
        <taxon>Chordata</taxon>
        <taxon>Craniata</taxon>
        <taxon>Vertebrata</taxon>
        <taxon>Euteleostomi</taxon>
        <taxon>Actinopterygii</taxon>
        <taxon>Neopterygii</taxon>
        <taxon>Teleostei</taxon>
        <taxon>Protacanthopterygii</taxon>
        <taxon>Salmoniformes</taxon>
        <taxon>Salmonidae</taxon>
        <taxon>Salmoninae</taxon>
        <taxon>Oncorhynchus</taxon>
    </lineage>
</organism>
<dbReference type="CDD" id="cd13718">
    <property type="entry name" value="PBP2_iGluR_NMDA_Nr2"/>
    <property type="match status" value="1"/>
</dbReference>
<evidence type="ECO:0000259" key="24">
    <source>
        <dbReference type="SMART" id="SM00079"/>
    </source>
</evidence>
<proteinExistence type="inferred from homology"/>
<evidence type="ECO:0000313" key="27">
    <source>
        <dbReference type="Proteomes" id="UP000694402"/>
    </source>
</evidence>
<dbReference type="FunFam" id="3.40.50.2300:FF:000020">
    <property type="entry name" value="Glutamate receptor ionotropic, NMDA 2B, putative"/>
    <property type="match status" value="1"/>
</dbReference>
<gene>
    <name evidence="26" type="primary">LOC121845900</name>
</gene>
<dbReference type="Gene3D" id="3.40.190.10">
    <property type="entry name" value="Periplasmic binding protein-like II"/>
    <property type="match status" value="3"/>
</dbReference>
<dbReference type="InterPro" id="IPR015683">
    <property type="entry name" value="Ionotropic_Glu_rcpt"/>
</dbReference>
<evidence type="ECO:0000256" key="23">
    <source>
        <dbReference type="RuleBase" id="RU367118"/>
    </source>
</evidence>
<dbReference type="SUPFAM" id="SSF53822">
    <property type="entry name" value="Periplasmic binding protein-like I"/>
    <property type="match status" value="1"/>
</dbReference>
<keyword evidence="8 23" id="KW-0770">Synapse</keyword>
<evidence type="ECO:0000256" key="7">
    <source>
        <dbReference type="ARBA" id="ARBA00022989"/>
    </source>
</evidence>
<evidence type="ECO:0000256" key="17">
    <source>
        <dbReference type="ARBA" id="ARBA00034104"/>
    </source>
</evidence>
<dbReference type="PRINTS" id="PR00177">
    <property type="entry name" value="NMDARECEPTOR"/>
</dbReference>
<dbReference type="Pfam" id="PF10613">
    <property type="entry name" value="Lig_chan-Glu_bd"/>
    <property type="match status" value="1"/>
</dbReference>
<evidence type="ECO:0000256" key="13">
    <source>
        <dbReference type="ARBA" id="ARBA00023180"/>
    </source>
</evidence>
<evidence type="ECO:0000256" key="6">
    <source>
        <dbReference type="ARBA" id="ARBA00022842"/>
    </source>
</evidence>
<feature type="binding site" evidence="21">
    <location>
        <position position="568"/>
    </location>
    <ligand>
        <name>L-glutamate</name>
        <dbReference type="ChEBI" id="CHEBI:29985"/>
    </ligand>
</feature>
<name>A0AAZ3SNB6_ONCTS</name>
<evidence type="ECO:0000256" key="2">
    <source>
        <dbReference type="ARBA" id="ARBA00022475"/>
    </source>
</evidence>
<keyword evidence="2 23" id="KW-1003">Cell membrane</keyword>
<evidence type="ECO:0000256" key="15">
    <source>
        <dbReference type="ARBA" id="ARBA00023286"/>
    </source>
</evidence>
<dbReference type="FunFam" id="3.40.190.10:FF:000007">
    <property type="entry name" value="Putative glutamate receptor ionotropic NMDA 2B"/>
    <property type="match status" value="1"/>
</dbReference>
<evidence type="ECO:0000256" key="11">
    <source>
        <dbReference type="ARBA" id="ARBA00023157"/>
    </source>
</evidence>
<evidence type="ECO:0000256" key="4">
    <source>
        <dbReference type="ARBA" id="ARBA00022729"/>
    </source>
</evidence>
<dbReference type="GeneTree" id="ENSGT00940000156222"/>
<dbReference type="SMART" id="SM00918">
    <property type="entry name" value="Lig_chan-Glu_bd"/>
    <property type="match status" value="1"/>
</dbReference>
<keyword evidence="16 23" id="KW-0407">Ion channel</keyword>
<reference evidence="27" key="1">
    <citation type="journal article" date="2018" name="PLoS ONE">
        <title>Chinook salmon (Oncorhynchus tshawytscha) genome and transcriptome.</title>
        <authorList>
            <person name="Christensen K.A."/>
            <person name="Leong J.S."/>
            <person name="Sakhrani D."/>
            <person name="Biagi C.A."/>
            <person name="Minkley D.R."/>
            <person name="Withler R.E."/>
            <person name="Rondeau E.B."/>
            <person name="Koop B.F."/>
            <person name="Devlin R.H."/>
        </authorList>
    </citation>
    <scope>NUCLEOTIDE SEQUENCE [LARGE SCALE GENOMIC DNA]</scope>
</reference>
<evidence type="ECO:0000259" key="25">
    <source>
        <dbReference type="SMART" id="SM00918"/>
    </source>
</evidence>
<comment type="similarity">
    <text evidence="23">Belongs to the glutamate-gated ion channel (TC 1.A.10.1) family.</text>
</comment>
<comment type="catalytic activity">
    <reaction evidence="18">
        <text>K(+)(in) = K(+)(out)</text>
        <dbReference type="Rhea" id="RHEA:29463"/>
        <dbReference type="ChEBI" id="CHEBI:29103"/>
    </reaction>
</comment>
<keyword evidence="27" id="KW-1185">Reference proteome</keyword>
<evidence type="ECO:0000256" key="14">
    <source>
        <dbReference type="ARBA" id="ARBA00023257"/>
    </source>
</evidence>
<evidence type="ECO:0000256" key="3">
    <source>
        <dbReference type="ARBA" id="ARBA00022692"/>
    </source>
</evidence>
<keyword evidence="5" id="KW-0106">Calcium</keyword>
<keyword evidence="11" id="KW-1015">Disulfide bond</keyword>
<keyword evidence="7 23" id="KW-1133">Transmembrane helix</keyword>
<comment type="function">
    <text evidence="23">Receptor for glutamate that functions as a ligand-gated ion channel in the central nervous system and plays an important role in excitatory synaptic transmission. L-glutamate acts as an excitatory neurotransmitter at many synapses in the central nervous system.</text>
</comment>
<keyword evidence="10 23" id="KW-0472">Membrane</keyword>
<dbReference type="InterPro" id="IPR001508">
    <property type="entry name" value="Iono_Glu_rcpt_met"/>
</dbReference>
<feature type="transmembrane region" description="Helical" evidence="23">
    <location>
        <begin position="612"/>
        <end position="634"/>
    </location>
</feature>
<keyword evidence="9 23" id="KW-0406">Ion transport</keyword>
<keyword evidence="3 23" id="KW-0812">Transmembrane</keyword>
<feature type="site" description="Interaction with the cone snail toxin Con-ikot-ikot" evidence="22">
    <location>
        <position position="750"/>
    </location>
</feature>
<feature type="binding site" evidence="21">
    <location>
        <position position="573"/>
    </location>
    <ligand>
        <name>L-glutamate</name>
        <dbReference type="ChEBI" id="CHEBI:29985"/>
    </ligand>
</feature>
<dbReference type="Ensembl" id="ENSOTST00005143863.1">
    <property type="protein sequence ID" value="ENSOTSP00005154539.1"/>
    <property type="gene ID" value="ENSOTSG00005073579.1"/>
</dbReference>
<sequence length="850" mass="94146">MWHRQQTKFEHFICWFADAVSTGASRGGGRLRGRVSIVKDGDWETKGTSATPTLPPQLRMVTLKGSSMGRLGWVLLTLPALLSQISVPAAAQKPPGLSVGVILGQTRPISDQDIIPVRQNDDPVELTVTTLRINQTDPKTVITQVCELLQKKPLHGLVFADGSDQEAISQILDFLSSQTSLPVLGVYGGSSMIMADKDVESTFFQFGASLMQEALLMMNIMEEYDWHIFSIVTSKFPGYQEFINVLRVTVDHSFVRWDLQSVVTLDAVDGDANSKAHIQLKRIQSPVILLYCSKEEARYILEEARSLGLTGSGYIWIVPSLTTGNPDFTPDIYPLGMISVSYNEMEYPLESRLRDGVGIIATAAVAMLREKGEVPEPQGNCYSQSEKGKTLNMMHVTYEERDLSFTVDGYQANPKLSVIVLHPNRTWEKMGRWENGTLSLMFPVWPRYNSWGDEEADENHLSIVTLEEKPFVVVDNVDILTGTCMRNSVPCRKHVKDNSTEGGGSYIKQCCKGFCIDILKKIARNVKFTFDLYLVTNGKHGKKINNVWNGMVGEVIQKKAAMAVGSLTINEERSEVIDFSVPFVETGISVMVARSNGTVSPSAFLEPFSASVWVMMFVMLLLVTAVSVFLFEFVSPLGFNRNLAQGKDPHGPSFTVGKAVWLLWGLVFNNSVPVQNPKGTTSKFIVSVWAFFAVIFLASYTANLAAFMIQEEFVDQVTGLSDNKFQNPYAYSPPFRFGTVPNGSTERNIRKNYPDMHEYLVKYHQGGVQDALVSLKAGKLDAFIYDAAVLNYAAGRDDGCKLVTIGSGYIFATTGYGIALQKGSHWKRQVDLAILAIIGDGVYVHLSICK</sequence>
<dbReference type="InterPro" id="IPR001320">
    <property type="entry name" value="Iontro_rcpt_C"/>
</dbReference>
<evidence type="ECO:0000256" key="8">
    <source>
        <dbReference type="ARBA" id="ARBA00023018"/>
    </source>
</evidence>
<comment type="subcellular location">
    <subcellularLocation>
        <location evidence="17 23">Postsynaptic cell membrane</location>
        <topology evidence="17 23">Multi-pass membrane protein</topology>
    </subcellularLocation>
</comment>
<dbReference type="SMART" id="SM00079">
    <property type="entry name" value="PBPe"/>
    <property type="match status" value="1"/>
</dbReference>
<dbReference type="GO" id="GO:0004972">
    <property type="term" value="F:NMDA glutamate receptor activity"/>
    <property type="evidence" value="ECO:0007669"/>
    <property type="project" value="UniProtKB-ARBA"/>
</dbReference>
<keyword evidence="12 23" id="KW-0675">Receptor</keyword>
<evidence type="ECO:0000256" key="10">
    <source>
        <dbReference type="ARBA" id="ARBA00023136"/>
    </source>
</evidence>
<feature type="binding site" evidence="21">
    <location>
        <position position="744"/>
    </location>
    <ligand>
        <name>L-glutamate</name>
        <dbReference type="ChEBI" id="CHEBI:29985"/>
    </ligand>
</feature>
<keyword evidence="4" id="KW-0732">Signal</keyword>
<dbReference type="GO" id="GO:0017146">
    <property type="term" value="C:NMDA selective glutamate receptor complex"/>
    <property type="evidence" value="ECO:0007669"/>
    <property type="project" value="UniProtKB-ARBA"/>
</dbReference>
<evidence type="ECO:0000256" key="20">
    <source>
        <dbReference type="ARBA" id="ARBA00036634"/>
    </source>
</evidence>
<keyword evidence="14 23" id="KW-0628">Postsynaptic cell membrane</keyword>
<evidence type="ECO:0000256" key="5">
    <source>
        <dbReference type="ARBA" id="ARBA00022837"/>
    </source>
</evidence>